<reference evidence="2 3" key="1">
    <citation type="submission" date="2019-08" db="EMBL/GenBank/DDBJ databases">
        <authorList>
            <person name="Liang Q."/>
        </authorList>
    </citation>
    <scope>NUCLEOTIDE SEQUENCE [LARGE SCALE GENOMIC DNA]</scope>
    <source>
        <strain evidence="2 3">V1718</strain>
    </source>
</reference>
<gene>
    <name evidence="2" type="ORF">FRD01_14475</name>
</gene>
<dbReference type="KEGG" id="bbae:FRD01_14475"/>
<dbReference type="SUPFAM" id="SSF53335">
    <property type="entry name" value="S-adenosyl-L-methionine-dependent methyltransferases"/>
    <property type="match status" value="1"/>
</dbReference>
<evidence type="ECO:0000313" key="3">
    <source>
        <dbReference type="Proteomes" id="UP000321595"/>
    </source>
</evidence>
<protein>
    <submittedName>
        <fullName evidence="2">Class I SAM-dependent methyltransferase</fullName>
    </submittedName>
</protein>
<dbReference type="GO" id="GO:0008168">
    <property type="term" value="F:methyltransferase activity"/>
    <property type="evidence" value="ECO:0007669"/>
    <property type="project" value="UniProtKB-KW"/>
</dbReference>
<dbReference type="Proteomes" id="UP000321595">
    <property type="component" value="Chromosome"/>
</dbReference>
<evidence type="ECO:0000313" key="2">
    <source>
        <dbReference type="EMBL" id="QED28417.1"/>
    </source>
</evidence>
<dbReference type="GO" id="GO:0032259">
    <property type="term" value="P:methylation"/>
    <property type="evidence" value="ECO:0007669"/>
    <property type="project" value="UniProtKB-KW"/>
</dbReference>
<keyword evidence="3" id="KW-1185">Reference proteome</keyword>
<dbReference type="InterPro" id="IPR029063">
    <property type="entry name" value="SAM-dependent_MTases_sf"/>
</dbReference>
<evidence type="ECO:0000256" key="1">
    <source>
        <dbReference type="SAM" id="MobiDB-lite"/>
    </source>
</evidence>
<proteinExistence type="predicted"/>
<feature type="region of interest" description="Disordered" evidence="1">
    <location>
        <begin position="204"/>
        <end position="225"/>
    </location>
</feature>
<dbReference type="CDD" id="cd02440">
    <property type="entry name" value="AdoMet_MTases"/>
    <property type="match status" value="1"/>
</dbReference>
<dbReference type="Pfam" id="PF13489">
    <property type="entry name" value="Methyltransf_23"/>
    <property type="match status" value="1"/>
</dbReference>
<organism evidence="2 3">
    <name type="scientific">Microvenator marinus</name>
    <dbReference type="NCBI Taxonomy" id="2600177"/>
    <lineage>
        <taxon>Bacteria</taxon>
        <taxon>Deltaproteobacteria</taxon>
        <taxon>Bradymonadales</taxon>
        <taxon>Microvenatoraceae</taxon>
        <taxon>Microvenator</taxon>
    </lineage>
</organism>
<dbReference type="PANTHER" id="PTHR43861">
    <property type="entry name" value="TRANS-ACONITATE 2-METHYLTRANSFERASE-RELATED"/>
    <property type="match status" value="1"/>
</dbReference>
<feature type="compositionally biased region" description="Basic and acidic residues" evidence="1">
    <location>
        <begin position="215"/>
        <end position="224"/>
    </location>
</feature>
<keyword evidence="2" id="KW-0489">Methyltransferase</keyword>
<dbReference type="EMBL" id="CP042467">
    <property type="protein sequence ID" value="QED28417.1"/>
    <property type="molecule type" value="Genomic_DNA"/>
</dbReference>
<dbReference type="RefSeq" id="WP_146960823.1">
    <property type="nucleotide sequence ID" value="NZ_CP042467.1"/>
</dbReference>
<dbReference type="Gene3D" id="3.40.50.150">
    <property type="entry name" value="Vaccinia Virus protein VP39"/>
    <property type="match status" value="1"/>
</dbReference>
<accession>A0A5B8XTI2</accession>
<dbReference type="OrthoDB" id="9782767at2"/>
<sequence>MNDSFNLFANDYDGWFAENQDLLESEVRLIAHIWPEERPAKVLSVGCGTGLFETILKRNNIVIEHGIEPAEGMAAIARTRGMSVDIGTAETADFGEAEYDLLLFNGSTSYVKDLELVFKRAFRALRPGGYLLVVDVPRESGFGVLYCLAAELGTWDHPLLAGVAPKDPYPMPFVKAATWHTTAERISAYEAAGFEVLSTAQTLTTHPGRAGESVENPRDGHESGDYVAILGKKAS</sequence>
<keyword evidence="2" id="KW-0808">Transferase</keyword>
<name>A0A5B8XTI2_9DELT</name>
<dbReference type="AlphaFoldDB" id="A0A5B8XTI2"/>